<feature type="compositionally biased region" description="Basic and acidic residues" evidence="1">
    <location>
        <begin position="99"/>
        <end position="111"/>
    </location>
</feature>
<organism evidence="2">
    <name type="scientific">Capitella teleta</name>
    <name type="common">Polychaete worm</name>
    <dbReference type="NCBI Taxonomy" id="283909"/>
    <lineage>
        <taxon>Eukaryota</taxon>
        <taxon>Metazoa</taxon>
        <taxon>Spiralia</taxon>
        <taxon>Lophotrochozoa</taxon>
        <taxon>Annelida</taxon>
        <taxon>Polychaeta</taxon>
        <taxon>Sedentaria</taxon>
        <taxon>Scolecida</taxon>
        <taxon>Capitellidae</taxon>
        <taxon>Capitella</taxon>
    </lineage>
</organism>
<accession>R7T8W7</accession>
<dbReference type="EMBL" id="KB311032">
    <property type="protein sequence ID" value="ELT90183.1"/>
    <property type="molecule type" value="Genomic_DNA"/>
</dbReference>
<dbReference type="InterPro" id="IPR009703">
    <property type="entry name" value="Selenoprotein_S"/>
</dbReference>
<feature type="region of interest" description="Disordered" evidence="1">
    <location>
        <begin position="73"/>
        <end position="155"/>
    </location>
</feature>
<dbReference type="InParanoid" id="R7T8W7"/>
<dbReference type="AlphaFoldDB" id="R7T8W7"/>
<protein>
    <submittedName>
        <fullName evidence="2">Uncharacterized protein</fullName>
    </submittedName>
</protein>
<dbReference type="GO" id="GO:0006886">
    <property type="term" value="P:intracellular protein transport"/>
    <property type="evidence" value="ECO:0007669"/>
    <property type="project" value="InterPro"/>
</dbReference>
<feature type="compositionally biased region" description="Basic and acidic residues" evidence="1">
    <location>
        <begin position="73"/>
        <end position="85"/>
    </location>
</feature>
<evidence type="ECO:0000313" key="2">
    <source>
        <dbReference type="EMBL" id="ELT90183.1"/>
    </source>
</evidence>
<name>R7T8W7_CAPTE</name>
<feature type="compositionally biased region" description="Basic residues" evidence="1">
    <location>
        <begin position="86"/>
        <end position="98"/>
    </location>
</feature>
<proteinExistence type="predicted"/>
<gene>
    <name evidence="2" type="ORF">CAPTEDRAFT_220492</name>
</gene>
<reference evidence="2" key="1">
    <citation type="journal article" date="2013" name="Nature">
        <title>Insights into bilaterian evolution from three spiralian genomes.</title>
        <authorList>
            <person name="Simakov O."/>
            <person name="Marletaz F."/>
            <person name="Cho S.J."/>
            <person name="Edsinger-Gonzales E."/>
            <person name="Havlak P."/>
            <person name="Hellsten U."/>
            <person name="Kuo D.H."/>
            <person name="Larsson T."/>
            <person name="Lv J."/>
            <person name="Arendt D."/>
            <person name="Savage R."/>
            <person name="Osoegawa K."/>
            <person name="de Jong P."/>
            <person name="Grimwood J."/>
            <person name="Chapman J.A."/>
            <person name="Shapiro H."/>
            <person name="Aerts A."/>
            <person name="Otillar R.P."/>
            <person name="Terry A.Y."/>
            <person name="Boore J.L."/>
            <person name="Grigoriev I.V."/>
            <person name="Lindberg D.R."/>
            <person name="Seaver E.C."/>
            <person name="Weisblat D.A."/>
            <person name="Putnam N.H."/>
            <person name="Rokhsar D.S."/>
        </authorList>
    </citation>
    <scope>NUCLEOTIDE SEQUENCE</scope>
    <source>
        <strain evidence="2">I ESC-2004</strain>
    </source>
</reference>
<dbReference type="Pfam" id="PF06936">
    <property type="entry name" value="Selenoprotein_S"/>
    <property type="match status" value="1"/>
</dbReference>
<dbReference type="GO" id="GO:0005789">
    <property type="term" value="C:endoplasmic reticulum membrane"/>
    <property type="evidence" value="ECO:0007669"/>
    <property type="project" value="InterPro"/>
</dbReference>
<evidence type="ECO:0000256" key="1">
    <source>
        <dbReference type="SAM" id="MobiDB-lite"/>
    </source>
</evidence>
<sequence>MSWDASFWVVFFRVEFNRKLAIYFRMTSDLIETLMRDCVERLWEVNVANLNSRKNADDPVSFGHKVLCAERQELQGNHLKSERSLRKTNPKNVKGKKNRSLEDDHQDDGAEGKSTPGAKGKKKPVYRTNDYNPLLGSGAGGACYRPPRRGGAGGG</sequence>